<dbReference type="Gene3D" id="3.90.1200.10">
    <property type="match status" value="1"/>
</dbReference>
<dbReference type="InterPro" id="IPR051678">
    <property type="entry name" value="AGP_Transferase"/>
</dbReference>
<dbReference type="Gene3D" id="3.30.200.20">
    <property type="entry name" value="Phosphorylase Kinase, domain 1"/>
    <property type="match status" value="1"/>
</dbReference>
<dbReference type="Pfam" id="PF01636">
    <property type="entry name" value="APH"/>
    <property type="match status" value="1"/>
</dbReference>
<dbReference type="SUPFAM" id="SSF56112">
    <property type="entry name" value="Protein kinase-like (PK-like)"/>
    <property type="match status" value="1"/>
</dbReference>
<dbReference type="InterPro" id="IPR002575">
    <property type="entry name" value="Aminoglycoside_PTrfase"/>
</dbReference>
<reference evidence="3" key="1">
    <citation type="journal article" date="2019" name="Int. J. Syst. Evol. Microbiol.">
        <title>The Global Catalogue of Microorganisms (GCM) 10K type strain sequencing project: providing services to taxonomists for standard genome sequencing and annotation.</title>
        <authorList>
            <consortium name="The Broad Institute Genomics Platform"/>
            <consortium name="The Broad Institute Genome Sequencing Center for Infectious Disease"/>
            <person name="Wu L."/>
            <person name="Ma J."/>
        </authorList>
    </citation>
    <scope>NUCLEOTIDE SEQUENCE [LARGE SCALE GENOMIC DNA]</scope>
    <source>
        <strain evidence="3">2902at01</strain>
    </source>
</reference>
<name>A0ABV8KWD9_9ACTN</name>
<gene>
    <name evidence="2" type="ORF">ACFOX0_30255</name>
</gene>
<protein>
    <submittedName>
        <fullName evidence="2">Phosphotransferase family protein</fullName>
    </submittedName>
</protein>
<feature type="domain" description="Aminoglycoside phosphotransferase" evidence="1">
    <location>
        <begin position="39"/>
        <end position="288"/>
    </location>
</feature>
<dbReference type="InterPro" id="IPR041726">
    <property type="entry name" value="ACAD10_11_N"/>
</dbReference>
<accession>A0ABV8KWD9</accession>
<proteinExistence type="predicted"/>
<dbReference type="Proteomes" id="UP001595868">
    <property type="component" value="Unassembled WGS sequence"/>
</dbReference>
<dbReference type="EMBL" id="JBHSBN010000035">
    <property type="protein sequence ID" value="MFC4110192.1"/>
    <property type="molecule type" value="Genomic_DNA"/>
</dbReference>
<sequence>MPVPLQHTPEKTRELLQEWIRQRTGDADVLVGDVEIPRVGGFSNETLFFTLSGSRVGQLVARVAPTGHQVYPDPNFRQQYEVQRALHLGGAVRVPRPHWYEEDPHWLGAPFFVMDQVSGRTPADFPSYHRTGWVADLTPAARSELWYAAVRAMHDLHRLDPRRLPLGPVPRSGLEAVHRTLRRYAARVSFFEPDFPDLTRRTLDRLDAMSTRLRPVEPVPLWGDARIGNMVFDDRGVAALLDFEMAGTGPAEMDLAWFLYLDRHLSEGIGATRLPGLPDAAETVAHYQELAGRSVVDLRFYELLAGFQFFLITARVTRLAIASGIVTSRSDLPLHDNAARLLTRVLTDC</sequence>
<evidence type="ECO:0000313" key="2">
    <source>
        <dbReference type="EMBL" id="MFC4110192.1"/>
    </source>
</evidence>
<evidence type="ECO:0000259" key="1">
    <source>
        <dbReference type="Pfam" id="PF01636"/>
    </source>
</evidence>
<organism evidence="2 3">
    <name type="scientific">Micromonospora zhanjiangensis</name>
    <dbReference type="NCBI Taxonomy" id="1522057"/>
    <lineage>
        <taxon>Bacteria</taxon>
        <taxon>Bacillati</taxon>
        <taxon>Actinomycetota</taxon>
        <taxon>Actinomycetes</taxon>
        <taxon>Micromonosporales</taxon>
        <taxon>Micromonosporaceae</taxon>
        <taxon>Micromonospora</taxon>
    </lineage>
</organism>
<keyword evidence="3" id="KW-1185">Reference proteome</keyword>
<dbReference type="PANTHER" id="PTHR21310">
    <property type="entry name" value="AMINOGLYCOSIDE PHOSPHOTRANSFERASE-RELATED-RELATED"/>
    <property type="match status" value="1"/>
</dbReference>
<dbReference type="CDD" id="cd05154">
    <property type="entry name" value="ACAD10_11_N-like"/>
    <property type="match status" value="1"/>
</dbReference>
<dbReference type="PANTHER" id="PTHR21310:SF40">
    <property type="entry name" value="AMINOGLYCOSIDE PHOSPHOTRANSFERASE DOMAIN-CONTAINING PROTEIN-RELATED"/>
    <property type="match status" value="1"/>
</dbReference>
<comment type="caution">
    <text evidence="2">The sequence shown here is derived from an EMBL/GenBank/DDBJ whole genome shotgun (WGS) entry which is preliminary data.</text>
</comment>
<dbReference type="RefSeq" id="WP_377552395.1">
    <property type="nucleotide sequence ID" value="NZ_JBHSBN010000035.1"/>
</dbReference>
<dbReference type="InterPro" id="IPR011009">
    <property type="entry name" value="Kinase-like_dom_sf"/>
</dbReference>
<evidence type="ECO:0000313" key="3">
    <source>
        <dbReference type="Proteomes" id="UP001595868"/>
    </source>
</evidence>